<dbReference type="GO" id="GO:0005524">
    <property type="term" value="F:ATP binding"/>
    <property type="evidence" value="ECO:0007669"/>
    <property type="project" value="UniProtKB-KW"/>
</dbReference>
<dbReference type="SUPFAM" id="SSF52540">
    <property type="entry name" value="P-loop containing nucleoside triphosphate hydrolases"/>
    <property type="match status" value="1"/>
</dbReference>
<keyword evidence="4" id="KW-0238">DNA-binding</keyword>
<dbReference type="GO" id="GO:0006355">
    <property type="term" value="P:regulation of DNA-templated transcription"/>
    <property type="evidence" value="ECO:0007669"/>
    <property type="project" value="InterPro"/>
</dbReference>
<gene>
    <name evidence="7" type="ORF">B0H94_103254</name>
</gene>
<dbReference type="AlphaFoldDB" id="A0A2P8HWM2"/>
<name>A0A2P8HWM2_9BACI</name>
<dbReference type="FunFam" id="3.40.50.300:FF:000006">
    <property type="entry name" value="DNA-binding transcriptional regulator NtrC"/>
    <property type="match status" value="1"/>
</dbReference>
<dbReference type="PANTHER" id="PTHR32071">
    <property type="entry name" value="TRANSCRIPTIONAL REGULATORY PROTEIN"/>
    <property type="match status" value="1"/>
</dbReference>
<comment type="caution">
    <text evidence="7">The sequence shown here is derived from an EMBL/GenBank/DDBJ whole genome shotgun (WGS) entry which is preliminary data.</text>
</comment>
<dbReference type="InterPro" id="IPR027417">
    <property type="entry name" value="P-loop_NTPase"/>
</dbReference>
<dbReference type="RefSeq" id="WP_106587955.1">
    <property type="nucleotide sequence ID" value="NZ_PYAV01000003.1"/>
</dbReference>
<keyword evidence="1" id="KW-0547">Nucleotide-binding</keyword>
<dbReference type="GO" id="GO:0003677">
    <property type="term" value="F:DNA binding"/>
    <property type="evidence" value="ECO:0007669"/>
    <property type="project" value="UniProtKB-KW"/>
</dbReference>
<dbReference type="Pfam" id="PF25601">
    <property type="entry name" value="AAA_lid_14"/>
    <property type="match status" value="1"/>
</dbReference>
<sequence>MNDHKDSLVCFTGTKETKKAVAQQLKDVFDGSLKVEAYAVEEGLPTHIETAYALYSSALVYEEVAATVVPDSVPIIAGRMMNFHYLDELLKLPPDTPVLYVNDTQETIDESIASLRALGIDHIHWIPYAPNQSLPKAPLTYAVTCGEPALIPEEIPYQINIGARLLDFSTIYELSSIFFQAQPLQHISESYLKQMVQLQRRVLQAQTSAEQLSTHLYHVLNGVNDGILAFDTSERVTVCNERLARLLHIPVRSATHLKLKQLLPFSDLQSFLLNGAHDTSEVFDVYGNQMLVHRMERSVDGIVIATFDAANTNGGASPSFEVIQKGQYAKYSFDDILGHSPVLNQAKALAKKLSLVDHSILITGETGTGKELFASAIHQASPRAHGPYLAVNVSSLPEHLLESELFGYVDGAFTGARKGGKKGLFEQAQGGTIFLDEIGDISPTVQARLLRVLQEKEVLRIGGENVLPVNVRVISATNKDLAEEVYQGRFRSDLYHRMNVLQLSVPPLRNRPEDIESLLYHFLDELKSSTTLIPHEVVLYLQGLSWPGNVRELKNIVSYMATVAEGNTITMQDLPERLQQNTAVEHDEALKTFAEGSLREDECTLIQQLMFFEQRGINPGRKRLERQIQEAGMNYTEHHIRTLIDQLADANLVIKGSGRRGIQLTDQGRALLKQRK</sequence>
<dbReference type="SMART" id="SM00382">
    <property type="entry name" value="AAA"/>
    <property type="match status" value="1"/>
</dbReference>
<dbReference type="InterPro" id="IPR025944">
    <property type="entry name" value="Sigma_54_int_dom_CS"/>
</dbReference>
<dbReference type="PROSITE" id="PS00688">
    <property type="entry name" value="SIGMA54_INTERACT_3"/>
    <property type="match status" value="1"/>
</dbReference>
<evidence type="ECO:0000256" key="2">
    <source>
        <dbReference type="ARBA" id="ARBA00022840"/>
    </source>
</evidence>
<dbReference type="Gene3D" id="3.30.450.20">
    <property type="entry name" value="PAS domain"/>
    <property type="match status" value="1"/>
</dbReference>
<evidence type="ECO:0000256" key="3">
    <source>
        <dbReference type="ARBA" id="ARBA00023015"/>
    </source>
</evidence>
<evidence type="ECO:0000259" key="6">
    <source>
        <dbReference type="PROSITE" id="PS50045"/>
    </source>
</evidence>
<dbReference type="InterPro" id="IPR058031">
    <property type="entry name" value="AAA_lid_NorR"/>
</dbReference>
<evidence type="ECO:0000313" key="8">
    <source>
        <dbReference type="Proteomes" id="UP000242310"/>
    </source>
</evidence>
<dbReference type="InterPro" id="IPR025943">
    <property type="entry name" value="Sigma_54_int_dom_ATP-bd_2"/>
</dbReference>
<dbReference type="Proteomes" id="UP000242310">
    <property type="component" value="Unassembled WGS sequence"/>
</dbReference>
<reference evidence="7 8" key="1">
    <citation type="submission" date="2018-03" db="EMBL/GenBank/DDBJ databases">
        <title>Genomic Encyclopedia of Type Strains, Phase III (KMG-III): the genomes of soil and plant-associated and newly described type strains.</title>
        <authorList>
            <person name="Whitman W."/>
        </authorList>
    </citation>
    <scope>NUCLEOTIDE SEQUENCE [LARGE SCALE GENOMIC DNA]</scope>
    <source>
        <strain evidence="7 8">CGMCC 1.07653</strain>
    </source>
</reference>
<protein>
    <submittedName>
        <fullName evidence="7">Transcriptional regulator with PAS, ATPase and Fis domain</fullName>
    </submittedName>
</protein>
<keyword evidence="5" id="KW-0804">Transcription</keyword>
<evidence type="ECO:0000313" key="7">
    <source>
        <dbReference type="EMBL" id="PSL50641.1"/>
    </source>
</evidence>
<dbReference type="OrthoDB" id="9803970at2"/>
<keyword evidence="8" id="KW-1185">Reference proteome</keyword>
<evidence type="ECO:0000256" key="4">
    <source>
        <dbReference type="ARBA" id="ARBA00023125"/>
    </source>
</evidence>
<keyword evidence="2" id="KW-0067">ATP-binding</keyword>
<dbReference type="Gene3D" id="1.10.8.60">
    <property type="match status" value="1"/>
</dbReference>
<dbReference type="InterPro" id="IPR025662">
    <property type="entry name" value="Sigma_54_int_dom_ATP-bd_1"/>
</dbReference>
<dbReference type="PROSITE" id="PS00675">
    <property type="entry name" value="SIGMA54_INTERACT_1"/>
    <property type="match status" value="1"/>
</dbReference>
<dbReference type="PANTHER" id="PTHR32071:SF57">
    <property type="entry name" value="C4-DICARBOXYLATE TRANSPORT TRANSCRIPTIONAL REGULATORY PROTEIN DCTD"/>
    <property type="match status" value="1"/>
</dbReference>
<dbReference type="EMBL" id="PYAV01000003">
    <property type="protein sequence ID" value="PSL50641.1"/>
    <property type="molecule type" value="Genomic_DNA"/>
</dbReference>
<proteinExistence type="predicted"/>
<evidence type="ECO:0000256" key="1">
    <source>
        <dbReference type="ARBA" id="ARBA00022741"/>
    </source>
</evidence>
<dbReference type="Gene3D" id="3.40.50.300">
    <property type="entry name" value="P-loop containing nucleotide triphosphate hydrolases"/>
    <property type="match status" value="1"/>
</dbReference>
<dbReference type="InterPro" id="IPR003593">
    <property type="entry name" value="AAA+_ATPase"/>
</dbReference>
<dbReference type="Gene3D" id="1.10.10.10">
    <property type="entry name" value="Winged helix-like DNA-binding domain superfamily/Winged helix DNA-binding domain"/>
    <property type="match status" value="1"/>
</dbReference>
<keyword evidence="3" id="KW-0805">Transcription regulation</keyword>
<dbReference type="PROSITE" id="PS00676">
    <property type="entry name" value="SIGMA54_INTERACT_2"/>
    <property type="match status" value="1"/>
</dbReference>
<dbReference type="CDD" id="cd00009">
    <property type="entry name" value="AAA"/>
    <property type="match status" value="1"/>
</dbReference>
<dbReference type="InterPro" id="IPR002078">
    <property type="entry name" value="Sigma_54_int"/>
</dbReference>
<accession>A0A2P8HWM2</accession>
<dbReference type="PROSITE" id="PS50045">
    <property type="entry name" value="SIGMA54_INTERACT_4"/>
    <property type="match status" value="1"/>
</dbReference>
<evidence type="ECO:0000256" key="5">
    <source>
        <dbReference type="ARBA" id="ARBA00023163"/>
    </source>
</evidence>
<organism evidence="7 8">
    <name type="scientific">Salsuginibacillus halophilus</name>
    <dbReference type="NCBI Taxonomy" id="517424"/>
    <lineage>
        <taxon>Bacteria</taxon>
        <taxon>Bacillati</taxon>
        <taxon>Bacillota</taxon>
        <taxon>Bacilli</taxon>
        <taxon>Bacillales</taxon>
        <taxon>Bacillaceae</taxon>
        <taxon>Salsuginibacillus</taxon>
    </lineage>
</organism>
<dbReference type="InterPro" id="IPR036388">
    <property type="entry name" value="WH-like_DNA-bd_sf"/>
</dbReference>
<dbReference type="Pfam" id="PF00158">
    <property type="entry name" value="Sigma54_activat"/>
    <property type="match status" value="1"/>
</dbReference>
<feature type="domain" description="Sigma-54 factor interaction" evidence="6">
    <location>
        <begin position="336"/>
        <end position="562"/>
    </location>
</feature>